<feature type="compositionally biased region" description="Gly residues" evidence="1">
    <location>
        <begin position="1460"/>
        <end position="1470"/>
    </location>
</feature>
<feature type="compositionally biased region" description="Low complexity" evidence="1">
    <location>
        <begin position="969"/>
        <end position="979"/>
    </location>
</feature>
<feature type="region of interest" description="Disordered" evidence="1">
    <location>
        <begin position="1694"/>
        <end position="1747"/>
    </location>
</feature>
<feature type="region of interest" description="Disordered" evidence="1">
    <location>
        <begin position="552"/>
        <end position="670"/>
    </location>
</feature>
<dbReference type="PROSITE" id="PS50042">
    <property type="entry name" value="CNMP_BINDING_3"/>
    <property type="match status" value="4"/>
</dbReference>
<feature type="region of interest" description="Disordered" evidence="1">
    <location>
        <begin position="296"/>
        <end position="382"/>
    </location>
</feature>
<feature type="compositionally biased region" description="Low complexity" evidence="1">
    <location>
        <begin position="426"/>
        <end position="443"/>
    </location>
</feature>
<dbReference type="PROSITE" id="PS00889">
    <property type="entry name" value="CNMP_BINDING_2"/>
    <property type="match status" value="1"/>
</dbReference>
<sequence>MEPITPDLSLSRTVDILARQPPQRTPADLRKLATYLRGLDGFFHSLDQLDVEIIGKWLGYEFVAAGEPVYREGEFGEKMYIIIGGTCDVFPPAGSAVPSDTALLHVGQAFGELALVAARKPRSRTVAASTAGGSSNTGGGSSSSSSGNASSASSPAGVHLATLHRSTLSHMRFVAAASAEAGRALQAVLAACCMGVLRVPPGSRSLEEVDTLAEFFGAMEAFKKLPVDMVRRLAADAGHVRLPAGRLVFEEDAPGHCMYVVVRGSCAVRARPLAARPVRPGGGGLRGIGMGLRGGGGLKGGGGGGERGFGTALSMGRSAESGSTRGESLPGHQSVMSSARQSSVSRTTAATAAEAADKAGGGSDGGGLDVPGGARGGGGGGGRWGAMGFTTLLTVRAAHKARERHPEAEEGEERGEDGEEEEQEQEGGSPKKAKAPAAAPAPARDSPFWIARFMEDALKRLHVGDSSAGLGQAMTPLAAVAAARWRAAAAARRSNGGGGGGEVPAAPEAEGADAAAAAAAEGDGQAMEALLGRAAARALRAAVSVNRLRGAGVGAAAAGKKPDGGAYVEEEEEEGQEQQEEGAPNPAEAVAASGLAAAKGEAAGEGRRQVRKAGHKDEQGDGEEEEDEGDDRLGPLNHDGHHHHPLTEPSLLAHSGGRGMPGALSAAGGGRMTAIEDPAKRLLSQVGRADPSAVSRTLMGELVQRADVNVVLYEVAKKMVRRGGGPRRISRTASKHIQRALQQQIRAGPDRLQPTVQGQRVLGRHPSVGHGANYYGGGGGGGGGALRASGEGPWGGSGEPAPRVSGSGSATTWGGEGGRRSYNGGGGGAYSTRPVSAMTSGASVWYTEGGTTEYDECDDDGTDFDWNGSDLFSVVSYGKRSTAAGGGSQYGGGRRRTTLQDLPDNCAHTGVNMELMSPAELEAVYGPVIRVVGPGQSFGELALLHRDARRTATVVALPPSGASLGPETSSGAAAGAASAAPPPRLPMLGAGPGLTPELSSASMHGGGGGGGGDDDGPAVDLICIHRHTYNHTVRAVQVAQLQSLLAFLGGLAPFRGLDERQRAALAVFCRPREVAAGAVLAAQGEPANALWMVQEGEVVLLDSSCGVAETLMAQPGGASRTALLRNISAPAGHAAGAVGGIGSSGGRLLLRQLSAPEVQRVAAAAGGRLPPVALGVRKEAGGGGGRVMFDSGASAAEQQRAAASGAAPDGPLRHVAPGALLGLGGTLAALGPGGLFGEGLLANLQKDQPPAPGAAWEDDGSKGSTAASSRSSRARPLRHTAPPPPPHPCTVIARRPTKLLYISAHDLTRFAELVGEPLSQLAAARGDFLATRTASVSAAKEAVSERVADARRVLSDLRHMQAAGVPVASNPQLVEDLRQEHVAAAAARAAESEHPPPPPMSAAAREAAEAAAAIQMIQAAGGRVRGLLPGGGVGILDLTATATAARRKPPSGTVSSARIGRGGRSSGDGAGQPLNRVVQQLHPIAGRLAACLHDSTPKLPPRLPPTPPADGVFGGGGGGGGDYRPMLRQLSEASSAAAHSLSTIQEESSSGMLRAAGVLLTQRRDLMTVEALMAPAGAAAAPPPPPAGEVAVESSGDLWREEEEQDGMVEQEHSEEAVLPSSAAEAVATVRSTQGAVKQMAEQLQSFYRLLEQVPGSREGGGARPHAVAATTAAAASHTSGATVLPPLHLRLPTLTSPKAPAPAAAAAAAATQPQLPALHSMSSLGRTDSRRRPSHHGFMASPSASLSARTAPGGLLFAAAQDSAAAHASHAGEYAPPSLDSVSQASLRSYPSIGPTASVIAAGLTSMGGPLVNESSSGSLGGGGGGGGAAAGAARTDLAEVDTPSRLYGSLREGGGMGVGVGGPGGARGLLPALNHPHRQVLVALAGGGGGGGPPSRGSHADTDSLAIYSDDGSTSPDLSMLSREVAGGHAGGATGGSTPGVVSPPPLSHPRRPMAAVRRSTSNISEGLVQLLAATPADLPSTPTAAAAAAIGAAGGAPFGGRVSLSGGRDSGGRILEAPGAALDVVVGGRPRSLSRGNSMRSTGGGYRTSMSGANSRRVSLTGGGSVASPHLDLLSAAVAAATTFGAASAEAGVAAGGGASAATAAAAARAPLQLLTPMESMDTVANQLAVATAAAAVADAPATAMPGEDTGDNAGDGPLLPWSYVDGADFGPPTPQEEQQQHAGGVGGEQQLVPPLSLAALKLRPRIFGEEYSSDGGSLLGGADSGACSPRAAMTDSPLRARRGAGGFESPVHSPRLVSHVY</sequence>
<accession>A0A835WMT6</accession>
<dbReference type="SUPFAM" id="SSF51206">
    <property type="entry name" value="cAMP-binding domain-like"/>
    <property type="match status" value="3"/>
</dbReference>
<dbReference type="InterPro" id="IPR014710">
    <property type="entry name" value="RmlC-like_jellyroll"/>
</dbReference>
<dbReference type="EMBL" id="JAEHOD010000011">
    <property type="protein sequence ID" value="KAG2450385.1"/>
    <property type="molecule type" value="Genomic_DNA"/>
</dbReference>
<feature type="compositionally biased region" description="Pro residues" evidence="1">
    <location>
        <begin position="1498"/>
        <end position="1508"/>
    </location>
</feature>
<feature type="region of interest" description="Disordered" evidence="1">
    <location>
        <begin position="1246"/>
        <end position="1288"/>
    </location>
</feature>
<dbReference type="OrthoDB" id="2021138at2759"/>
<gene>
    <name evidence="3" type="ORF">HYH02_004888</name>
</gene>
<keyword evidence="4" id="KW-1185">Reference proteome</keyword>
<evidence type="ECO:0000259" key="2">
    <source>
        <dbReference type="PROSITE" id="PS50042"/>
    </source>
</evidence>
<dbReference type="SMART" id="SM00100">
    <property type="entry name" value="cNMP"/>
    <property type="match status" value="3"/>
</dbReference>
<dbReference type="PANTHER" id="PTHR23011">
    <property type="entry name" value="CYCLIC NUCLEOTIDE-BINDING DOMAIN CONTAINING PROTEIN"/>
    <property type="match status" value="1"/>
</dbReference>
<feature type="compositionally biased region" description="Acidic residues" evidence="1">
    <location>
        <begin position="620"/>
        <end position="630"/>
    </location>
</feature>
<feature type="region of interest" description="Disordered" evidence="1">
    <location>
        <begin position="398"/>
        <end position="443"/>
    </location>
</feature>
<dbReference type="Pfam" id="PF00027">
    <property type="entry name" value="cNMP_binding"/>
    <property type="match status" value="1"/>
</dbReference>
<feature type="region of interest" description="Disordered" evidence="1">
    <location>
        <begin position="2034"/>
        <end position="2057"/>
    </location>
</feature>
<feature type="domain" description="Cyclic nucleotide-binding" evidence="2">
    <location>
        <begin position="42"/>
        <end position="130"/>
    </location>
</feature>
<feature type="domain" description="Cyclic nucleotide-binding" evidence="2">
    <location>
        <begin position="221"/>
        <end position="268"/>
    </location>
</feature>
<feature type="compositionally biased region" description="Gly residues" evidence="1">
    <location>
        <begin position="359"/>
        <end position="382"/>
    </location>
</feature>
<proteinExistence type="predicted"/>
<dbReference type="InterPro" id="IPR000595">
    <property type="entry name" value="cNMP-bd_dom"/>
</dbReference>
<comment type="caution">
    <text evidence="3">The sequence shown here is derived from an EMBL/GenBank/DDBJ whole genome shotgun (WGS) entry which is preliminary data.</text>
</comment>
<feature type="compositionally biased region" description="Low complexity" evidence="1">
    <location>
        <begin position="333"/>
        <end position="354"/>
    </location>
</feature>
<feature type="region of interest" description="Disordered" evidence="1">
    <location>
        <begin position="1888"/>
        <end position="1954"/>
    </location>
</feature>
<feature type="region of interest" description="Disordered" evidence="1">
    <location>
        <begin position="2146"/>
        <end position="2193"/>
    </location>
</feature>
<feature type="region of interest" description="Disordered" evidence="1">
    <location>
        <begin position="126"/>
        <end position="153"/>
    </location>
</feature>
<feature type="region of interest" description="Disordered" evidence="1">
    <location>
        <begin position="959"/>
        <end position="1012"/>
    </location>
</feature>
<evidence type="ECO:0000313" key="3">
    <source>
        <dbReference type="EMBL" id="KAG2450385.1"/>
    </source>
</evidence>
<feature type="region of interest" description="Disordered" evidence="1">
    <location>
        <begin position="1496"/>
        <end position="1526"/>
    </location>
</feature>
<dbReference type="CDD" id="cd00038">
    <property type="entry name" value="CAP_ED"/>
    <property type="match status" value="3"/>
</dbReference>
<feature type="region of interest" description="Disordered" evidence="1">
    <location>
        <begin position="492"/>
        <end position="517"/>
    </location>
</feature>
<feature type="compositionally biased region" description="Acidic residues" evidence="1">
    <location>
        <begin position="568"/>
        <end position="580"/>
    </location>
</feature>
<evidence type="ECO:0000256" key="1">
    <source>
        <dbReference type="SAM" id="MobiDB-lite"/>
    </source>
</evidence>
<feature type="compositionally biased region" description="Gly residues" evidence="1">
    <location>
        <begin position="296"/>
        <end position="308"/>
    </location>
</feature>
<feature type="compositionally biased region" description="Low complexity" evidence="1">
    <location>
        <begin position="1694"/>
        <end position="1719"/>
    </location>
</feature>
<feature type="compositionally biased region" description="Gly residues" evidence="1">
    <location>
        <begin position="1930"/>
        <end position="1940"/>
    </location>
</feature>
<feature type="compositionally biased region" description="Low complexity" evidence="1">
    <location>
        <begin position="503"/>
        <end position="517"/>
    </location>
</feature>
<evidence type="ECO:0000313" key="4">
    <source>
        <dbReference type="Proteomes" id="UP000613740"/>
    </source>
</evidence>
<feature type="region of interest" description="Disordered" evidence="1">
    <location>
        <begin position="2216"/>
        <end position="2236"/>
    </location>
</feature>
<feature type="region of interest" description="Disordered" evidence="1">
    <location>
        <begin position="1443"/>
        <end position="1473"/>
    </location>
</feature>
<feature type="compositionally biased region" description="Low complexity" evidence="1">
    <location>
        <begin position="587"/>
        <end position="601"/>
    </location>
</feature>
<organism evidence="3 4">
    <name type="scientific">Chlamydomonas schloesseri</name>
    <dbReference type="NCBI Taxonomy" id="2026947"/>
    <lineage>
        <taxon>Eukaryota</taxon>
        <taxon>Viridiplantae</taxon>
        <taxon>Chlorophyta</taxon>
        <taxon>core chlorophytes</taxon>
        <taxon>Chlorophyceae</taxon>
        <taxon>CS clade</taxon>
        <taxon>Chlamydomonadales</taxon>
        <taxon>Chlamydomonadaceae</taxon>
        <taxon>Chlamydomonas</taxon>
    </lineage>
</organism>
<dbReference type="PANTHER" id="PTHR23011:SF28">
    <property type="entry name" value="CYCLIC NUCLEOTIDE-BINDING DOMAIN CONTAINING PROTEIN"/>
    <property type="match status" value="1"/>
</dbReference>
<dbReference type="Proteomes" id="UP000613740">
    <property type="component" value="Unassembled WGS sequence"/>
</dbReference>
<feature type="domain" description="Cyclic nucleotide-binding" evidence="2">
    <location>
        <begin position="928"/>
        <end position="956"/>
    </location>
</feature>
<name>A0A835WMT6_9CHLO</name>
<dbReference type="Gene3D" id="2.60.120.10">
    <property type="entry name" value="Jelly Rolls"/>
    <property type="match status" value="4"/>
</dbReference>
<feature type="compositionally biased region" description="Acidic residues" evidence="1">
    <location>
        <begin position="409"/>
        <end position="425"/>
    </location>
</feature>
<feature type="region of interest" description="Disordered" evidence="1">
    <location>
        <begin position="784"/>
        <end position="828"/>
    </location>
</feature>
<reference evidence="3" key="1">
    <citation type="journal article" date="2020" name="bioRxiv">
        <title>Comparative genomics of Chlamydomonas.</title>
        <authorList>
            <person name="Craig R.J."/>
            <person name="Hasan A.R."/>
            <person name="Ness R.W."/>
            <person name="Keightley P.D."/>
        </authorList>
    </citation>
    <scope>NUCLEOTIDE SEQUENCE</scope>
    <source>
        <strain evidence="3">CCAP 11/173</strain>
    </source>
</reference>
<feature type="compositionally biased region" description="Low complexity" evidence="1">
    <location>
        <begin position="142"/>
        <end position="153"/>
    </location>
</feature>
<feature type="domain" description="Cyclic nucleotide-binding" evidence="2">
    <location>
        <begin position="1053"/>
        <end position="1101"/>
    </location>
</feature>
<feature type="compositionally biased region" description="Gly residues" evidence="1">
    <location>
        <begin position="1512"/>
        <end position="1522"/>
    </location>
</feature>
<protein>
    <recommendedName>
        <fullName evidence="2">Cyclic nucleotide-binding domain-containing protein</fullName>
    </recommendedName>
</protein>
<dbReference type="InterPro" id="IPR018490">
    <property type="entry name" value="cNMP-bd_dom_sf"/>
</dbReference>
<dbReference type="InterPro" id="IPR018488">
    <property type="entry name" value="cNMP-bd_CS"/>
</dbReference>